<protein>
    <submittedName>
        <fullName evidence="2">DUF4935 domain-containing protein</fullName>
    </submittedName>
</protein>
<dbReference type="RefSeq" id="WP_169527167.1">
    <property type="nucleotide sequence ID" value="NZ_JAAMPU010000104.1"/>
</dbReference>
<gene>
    <name evidence="2" type="ORF">G6047_08435</name>
</gene>
<sequence length="370" mass="43195">MELETDIIFLDTSIFEGDNFFRGHKIKKLGELSRDGEIKVKITSVTYDEVKNRMAKRLKEAKSTFSSISKEVESKAKILKNLDNYKDLFPFKRVDVDRELKVMVEKWDAWIVESKVEIIDSKIADITTILGQYWNQKPPFDEGQKKDEFPDAISINTIHNWARVNKAKVYVLSKDSDFWKYGSDENLVMLNDLSLYLGAVNTRIEGVLFIQSISKEVENNFSQVIKMLKDQYFEEVAELMNKELYEIYDDFELEEPELNDLELIQCVLFDASKENANGQLTIKLNIKILASFRDYGSSFYDKEDDVYYNVENKWTTIDANITFDVNAEFEYEMDDNDIINFDVTDLTEFSLLLYESNGDNEVFSSFDLEE</sequence>
<accession>A0A972FU41</accession>
<keyword evidence="3" id="KW-1185">Reference proteome</keyword>
<organism evidence="2 3">
    <name type="scientific">Flavobacterium silvaticum</name>
    <dbReference type="NCBI Taxonomy" id="1852020"/>
    <lineage>
        <taxon>Bacteria</taxon>
        <taxon>Pseudomonadati</taxon>
        <taxon>Bacteroidota</taxon>
        <taxon>Flavobacteriia</taxon>
        <taxon>Flavobacteriales</taxon>
        <taxon>Flavobacteriaceae</taxon>
        <taxon>Flavobacterium</taxon>
    </lineage>
</organism>
<comment type="caution">
    <text evidence="2">The sequence shown here is derived from an EMBL/GenBank/DDBJ whole genome shotgun (WGS) entry which is preliminary data.</text>
</comment>
<dbReference type="EMBL" id="JAAMPU010000104">
    <property type="protein sequence ID" value="NMH28057.1"/>
    <property type="molecule type" value="Genomic_DNA"/>
</dbReference>
<dbReference type="InterPro" id="IPR032557">
    <property type="entry name" value="DUF4935"/>
</dbReference>
<dbReference type="Pfam" id="PF16289">
    <property type="entry name" value="PIN_12"/>
    <property type="match status" value="1"/>
</dbReference>
<feature type="domain" description="DUF4935" evidence="1">
    <location>
        <begin position="8"/>
        <end position="178"/>
    </location>
</feature>
<dbReference type="Proteomes" id="UP000712080">
    <property type="component" value="Unassembled WGS sequence"/>
</dbReference>
<dbReference type="AlphaFoldDB" id="A0A972FU41"/>
<evidence type="ECO:0000313" key="3">
    <source>
        <dbReference type="Proteomes" id="UP000712080"/>
    </source>
</evidence>
<reference evidence="2" key="1">
    <citation type="submission" date="2020-02" db="EMBL/GenBank/DDBJ databases">
        <title>Flavobacterium sp. genome.</title>
        <authorList>
            <person name="Jung H.S."/>
            <person name="Baek J.H."/>
            <person name="Jeon C.O."/>
        </authorList>
    </citation>
    <scope>NUCLEOTIDE SEQUENCE</scope>
    <source>
        <strain evidence="2">SE-s28</strain>
    </source>
</reference>
<proteinExistence type="predicted"/>
<evidence type="ECO:0000313" key="2">
    <source>
        <dbReference type="EMBL" id="NMH28057.1"/>
    </source>
</evidence>
<name>A0A972FU41_9FLAO</name>
<evidence type="ECO:0000259" key="1">
    <source>
        <dbReference type="Pfam" id="PF16289"/>
    </source>
</evidence>